<keyword evidence="1" id="KW-0732">Signal</keyword>
<feature type="chain" id="PRO_5010980141" description="Nodule Cysteine-Rich (NCR) secreted peptide" evidence="1">
    <location>
        <begin position="24"/>
        <end position="144"/>
    </location>
</feature>
<feature type="signal peptide" evidence="1">
    <location>
        <begin position="1"/>
        <end position="23"/>
    </location>
</feature>
<dbReference type="EMBL" id="AMQM01002918">
    <property type="status" value="NOT_ANNOTATED_CDS"/>
    <property type="molecule type" value="Genomic_DNA"/>
</dbReference>
<dbReference type="HOGENOM" id="CLU_1798520_0_0_1"/>
<dbReference type="CTD" id="20202248"/>
<evidence type="ECO:0000256" key="1">
    <source>
        <dbReference type="SAM" id="SignalP"/>
    </source>
</evidence>
<reference evidence="3" key="3">
    <citation type="submission" date="2015-06" db="UniProtKB">
        <authorList>
            <consortium name="EnsemblMetazoa"/>
        </authorList>
    </citation>
    <scope>IDENTIFICATION</scope>
</reference>
<gene>
    <name evidence="3" type="primary">20202248</name>
    <name evidence="2" type="ORF">HELRODRAFT_168186</name>
</gene>
<dbReference type="AlphaFoldDB" id="T1F098"/>
<evidence type="ECO:0000313" key="3">
    <source>
        <dbReference type="EnsemblMetazoa" id="HelroP168186"/>
    </source>
</evidence>
<dbReference type="Proteomes" id="UP000015101">
    <property type="component" value="Unassembled WGS sequence"/>
</dbReference>
<evidence type="ECO:0000313" key="2">
    <source>
        <dbReference type="EMBL" id="ESO09224.1"/>
    </source>
</evidence>
<dbReference type="InParanoid" id="T1F098"/>
<organism evidence="3 4">
    <name type="scientific">Helobdella robusta</name>
    <name type="common">Californian leech</name>
    <dbReference type="NCBI Taxonomy" id="6412"/>
    <lineage>
        <taxon>Eukaryota</taxon>
        <taxon>Metazoa</taxon>
        <taxon>Spiralia</taxon>
        <taxon>Lophotrochozoa</taxon>
        <taxon>Annelida</taxon>
        <taxon>Clitellata</taxon>
        <taxon>Hirudinea</taxon>
        <taxon>Rhynchobdellida</taxon>
        <taxon>Glossiphoniidae</taxon>
        <taxon>Helobdella</taxon>
    </lineage>
</organism>
<keyword evidence="4" id="KW-1185">Reference proteome</keyword>
<dbReference type="GeneID" id="20202248"/>
<dbReference type="KEGG" id="hro:HELRODRAFT_168186"/>
<protein>
    <recommendedName>
        <fullName evidence="5">Nodule Cysteine-Rich (NCR) secreted peptide</fullName>
    </recommendedName>
</protein>
<accession>T1F098</accession>
<evidence type="ECO:0008006" key="5">
    <source>
        <dbReference type="Google" id="ProtNLM"/>
    </source>
</evidence>
<reference evidence="2 4" key="2">
    <citation type="journal article" date="2013" name="Nature">
        <title>Insights into bilaterian evolution from three spiralian genomes.</title>
        <authorList>
            <person name="Simakov O."/>
            <person name="Marletaz F."/>
            <person name="Cho S.J."/>
            <person name="Edsinger-Gonzales E."/>
            <person name="Havlak P."/>
            <person name="Hellsten U."/>
            <person name="Kuo D.H."/>
            <person name="Larsson T."/>
            <person name="Lv J."/>
            <person name="Arendt D."/>
            <person name="Savage R."/>
            <person name="Osoegawa K."/>
            <person name="de Jong P."/>
            <person name="Grimwood J."/>
            <person name="Chapman J.A."/>
            <person name="Shapiro H."/>
            <person name="Aerts A."/>
            <person name="Otillar R.P."/>
            <person name="Terry A.Y."/>
            <person name="Boore J.L."/>
            <person name="Grigoriev I.V."/>
            <person name="Lindberg D.R."/>
            <person name="Seaver E.C."/>
            <person name="Weisblat D.A."/>
            <person name="Putnam N.H."/>
            <person name="Rokhsar D.S."/>
        </authorList>
    </citation>
    <scope>NUCLEOTIDE SEQUENCE</scope>
</reference>
<dbReference type="RefSeq" id="XP_009012317.1">
    <property type="nucleotide sequence ID" value="XM_009014069.1"/>
</dbReference>
<name>T1F098_HELRO</name>
<reference evidence="4" key="1">
    <citation type="submission" date="2012-12" db="EMBL/GenBank/DDBJ databases">
        <authorList>
            <person name="Hellsten U."/>
            <person name="Grimwood J."/>
            <person name="Chapman J.A."/>
            <person name="Shapiro H."/>
            <person name="Aerts A."/>
            <person name="Otillar R.P."/>
            <person name="Terry A.Y."/>
            <person name="Boore J.L."/>
            <person name="Simakov O."/>
            <person name="Marletaz F."/>
            <person name="Cho S.-J."/>
            <person name="Edsinger-Gonzales E."/>
            <person name="Havlak P."/>
            <person name="Kuo D.-H."/>
            <person name="Larsson T."/>
            <person name="Lv J."/>
            <person name="Arendt D."/>
            <person name="Savage R."/>
            <person name="Osoegawa K."/>
            <person name="de Jong P."/>
            <person name="Lindberg D.R."/>
            <person name="Seaver E.C."/>
            <person name="Weisblat D.A."/>
            <person name="Putnam N.H."/>
            <person name="Grigoriev I.V."/>
            <person name="Rokhsar D.S."/>
        </authorList>
    </citation>
    <scope>NUCLEOTIDE SEQUENCE</scope>
</reference>
<proteinExistence type="predicted"/>
<evidence type="ECO:0000313" key="4">
    <source>
        <dbReference type="Proteomes" id="UP000015101"/>
    </source>
</evidence>
<dbReference type="EnsemblMetazoa" id="HelroT168186">
    <property type="protein sequence ID" value="HelroP168186"/>
    <property type="gene ID" value="HelroG168186"/>
</dbReference>
<sequence>MASGFYFCLNIFFMTLLLSVVSGITNVDYEKDHEKPLMKPFVKCDKDVCDLRHQYCDKGGFISKICLLVAYRIWILAKCTLFKKMSCAPGQNNGHLPNSATQPTLSSLVPMSNQCSTVTQEQSTLLQQSHTAISRQNNEARNNI</sequence>
<dbReference type="EMBL" id="KB095959">
    <property type="protein sequence ID" value="ESO09224.1"/>
    <property type="molecule type" value="Genomic_DNA"/>
</dbReference>